<name>A0A2T9YG34_9FUNG</name>
<evidence type="ECO:0000313" key="1">
    <source>
        <dbReference type="EMBL" id="PVU91301.1"/>
    </source>
</evidence>
<dbReference type="Proteomes" id="UP000245699">
    <property type="component" value="Unassembled WGS sequence"/>
</dbReference>
<dbReference type="OrthoDB" id="5575058at2759"/>
<accession>A0A2T9YG34</accession>
<dbReference type="EMBL" id="MBFT01000430">
    <property type="protein sequence ID" value="PVU91301.1"/>
    <property type="molecule type" value="Genomic_DNA"/>
</dbReference>
<gene>
    <name evidence="1" type="ORF">BB559_004191</name>
</gene>
<sequence>MSKTQHSSAKTKARQSNGSYLVKPVYYLETTKIDVYISIINENPNTRLGLSNFYTFVED</sequence>
<reference evidence="1 2" key="1">
    <citation type="journal article" date="2018" name="MBio">
        <title>Comparative Genomics Reveals the Core Gene Toolbox for the Fungus-Insect Symbiosis.</title>
        <authorList>
            <person name="Wang Y."/>
            <person name="Stata M."/>
            <person name="Wang W."/>
            <person name="Stajich J.E."/>
            <person name="White M.M."/>
            <person name="Moncalvo J.M."/>
        </authorList>
    </citation>
    <scope>NUCLEOTIDE SEQUENCE [LARGE SCALE GENOMIC DNA]</scope>
    <source>
        <strain evidence="1 2">AUS-77-4</strain>
    </source>
</reference>
<evidence type="ECO:0000313" key="2">
    <source>
        <dbReference type="Proteomes" id="UP000245699"/>
    </source>
</evidence>
<organism evidence="1 2">
    <name type="scientific">Furculomyces boomerangus</name>
    <dbReference type="NCBI Taxonomy" id="61424"/>
    <lineage>
        <taxon>Eukaryota</taxon>
        <taxon>Fungi</taxon>
        <taxon>Fungi incertae sedis</taxon>
        <taxon>Zoopagomycota</taxon>
        <taxon>Kickxellomycotina</taxon>
        <taxon>Harpellomycetes</taxon>
        <taxon>Harpellales</taxon>
        <taxon>Harpellaceae</taxon>
        <taxon>Furculomyces</taxon>
    </lineage>
</organism>
<keyword evidence="2" id="KW-1185">Reference proteome</keyword>
<dbReference type="AlphaFoldDB" id="A0A2T9YG34"/>
<proteinExistence type="predicted"/>
<comment type="caution">
    <text evidence="1">The sequence shown here is derived from an EMBL/GenBank/DDBJ whole genome shotgun (WGS) entry which is preliminary data.</text>
</comment>
<protein>
    <submittedName>
        <fullName evidence="1">Uncharacterized protein</fullName>
    </submittedName>
</protein>